<dbReference type="EMBL" id="KV441480">
    <property type="protein sequence ID" value="OAG19983.1"/>
    <property type="molecule type" value="Genomic_DNA"/>
</dbReference>
<keyword evidence="2" id="KW-0812">Transmembrane</keyword>
<dbReference type="AlphaFoldDB" id="A0A177DJM2"/>
<reference evidence="3 4" key="1">
    <citation type="submission" date="2016-05" db="EMBL/GenBank/DDBJ databases">
        <title>Comparative analysis of secretome profiles of manganese(II)-oxidizing ascomycete fungi.</title>
        <authorList>
            <consortium name="DOE Joint Genome Institute"/>
            <person name="Zeiner C.A."/>
            <person name="Purvine S.O."/>
            <person name="Zink E.M."/>
            <person name="Wu S."/>
            <person name="Pasa-Tolic L."/>
            <person name="Chaput D.L."/>
            <person name="Haridas S."/>
            <person name="Grigoriev I.V."/>
            <person name="Santelli C.M."/>
            <person name="Hansel C.M."/>
        </authorList>
    </citation>
    <scope>NUCLEOTIDE SEQUENCE [LARGE SCALE GENOMIC DNA]</scope>
    <source>
        <strain evidence="3 4">SRC1lrK2f</strain>
    </source>
</reference>
<sequence>MAGISNVQHNIMVLGSNKFYPTHNVWSALTTPFTFAPHCTDNWRAGNVLSQPSDVVPRLTLSMPSTCQLPGGQAIHSPGTCLPGFTMIDLTEYRTPTWTTGGVRAWGADCCKEGFISSLGACMSSFTTPLTAYNPEQVGGETTSDGSVWFFVTSDSDSRNNSTVISTGVAQMNAILVYWQESDLEKFDTGYASELAEALLPSNTFAPSVTTTAGTIPGSHSGTAVPPDRSQLVSATADPKSNAEQADRPSRSGLSTGVKAGIAVGAGIGVVLLFFIGFLLYKRVSILHRKARLDHETAKQNEQPEFVPVKDGGKKDEAYTPLPSSDARWSVFLRKQ</sequence>
<feature type="region of interest" description="Disordered" evidence="1">
    <location>
        <begin position="296"/>
        <end position="323"/>
    </location>
</feature>
<dbReference type="KEGG" id="aalt:CC77DRAFT_1050943"/>
<dbReference type="RefSeq" id="XP_018385404.1">
    <property type="nucleotide sequence ID" value="XM_018527643.1"/>
</dbReference>
<keyword evidence="2" id="KW-0472">Membrane</keyword>
<protein>
    <recommendedName>
        <fullName evidence="5">Mid2 domain-containing protein</fullName>
    </recommendedName>
</protein>
<accession>A0A177DJM2</accession>
<name>A0A177DJM2_ALTAL</name>
<gene>
    <name evidence="3" type="ORF">CC77DRAFT_1050943</name>
</gene>
<keyword evidence="2" id="KW-1133">Transmembrane helix</keyword>
<keyword evidence="4" id="KW-1185">Reference proteome</keyword>
<evidence type="ECO:0000256" key="2">
    <source>
        <dbReference type="SAM" id="Phobius"/>
    </source>
</evidence>
<proteinExistence type="predicted"/>
<organism evidence="3 4">
    <name type="scientific">Alternaria alternata</name>
    <name type="common">Alternaria rot fungus</name>
    <name type="synonym">Torula alternata</name>
    <dbReference type="NCBI Taxonomy" id="5599"/>
    <lineage>
        <taxon>Eukaryota</taxon>
        <taxon>Fungi</taxon>
        <taxon>Dikarya</taxon>
        <taxon>Ascomycota</taxon>
        <taxon>Pezizomycotina</taxon>
        <taxon>Dothideomycetes</taxon>
        <taxon>Pleosporomycetidae</taxon>
        <taxon>Pleosporales</taxon>
        <taxon>Pleosporineae</taxon>
        <taxon>Pleosporaceae</taxon>
        <taxon>Alternaria</taxon>
        <taxon>Alternaria sect. Alternaria</taxon>
        <taxon>Alternaria alternata complex</taxon>
    </lineage>
</organism>
<dbReference type="Proteomes" id="UP000077248">
    <property type="component" value="Unassembled WGS sequence"/>
</dbReference>
<evidence type="ECO:0000313" key="3">
    <source>
        <dbReference type="EMBL" id="OAG19983.1"/>
    </source>
</evidence>
<evidence type="ECO:0008006" key="5">
    <source>
        <dbReference type="Google" id="ProtNLM"/>
    </source>
</evidence>
<dbReference type="GeneID" id="29113237"/>
<feature type="compositionally biased region" description="Polar residues" evidence="1">
    <location>
        <begin position="211"/>
        <end position="222"/>
    </location>
</feature>
<evidence type="ECO:0000256" key="1">
    <source>
        <dbReference type="SAM" id="MobiDB-lite"/>
    </source>
</evidence>
<feature type="region of interest" description="Disordered" evidence="1">
    <location>
        <begin position="211"/>
        <end position="254"/>
    </location>
</feature>
<evidence type="ECO:0000313" key="4">
    <source>
        <dbReference type="Proteomes" id="UP000077248"/>
    </source>
</evidence>
<feature type="transmembrane region" description="Helical" evidence="2">
    <location>
        <begin position="260"/>
        <end position="281"/>
    </location>
</feature>
<dbReference type="VEuPathDB" id="FungiDB:CC77DRAFT_1050943"/>